<evidence type="ECO:0000313" key="4">
    <source>
        <dbReference type="EMBL" id="AKS41008.1"/>
    </source>
</evidence>
<dbReference type="Proteomes" id="UP000066624">
    <property type="component" value="Chromosome"/>
</dbReference>
<evidence type="ECO:0000256" key="2">
    <source>
        <dbReference type="ARBA" id="ARBA00022676"/>
    </source>
</evidence>
<dbReference type="STRING" id="1579979.WM2015_627"/>
<dbReference type="SUPFAM" id="SSF53448">
    <property type="entry name" value="Nucleotide-diphospho-sugar transferases"/>
    <property type="match status" value="1"/>
</dbReference>
<evidence type="ECO:0000256" key="3">
    <source>
        <dbReference type="ARBA" id="ARBA00022679"/>
    </source>
</evidence>
<gene>
    <name evidence="4" type="ORF">WM2015_627</name>
</gene>
<dbReference type="Gene3D" id="3.90.550.10">
    <property type="entry name" value="Spore Coat Polysaccharide Biosynthesis Protein SpsA, Chain A"/>
    <property type="match status" value="1"/>
</dbReference>
<keyword evidence="2" id="KW-0328">Glycosyltransferase</keyword>
<keyword evidence="5" id="KW-1185">Reference proteome</keyword>
<comment type="similarity">
    <text evidence="1">Belongs to the glycosyltransferase 2 family.</text>
</comment>
<dbReference type="GO" id="GO:0016757">
    <property type="term" value="F:glycosyltransferase activity"/>
    <property type="evidence" value="ECO:0007669"/>
    <property type="project" value="UniProtKB-KW"/>
</dbReference>
<evidence type="ECO:0000313" key="5">
    <source>
        <dbReference type="Proteomes" id="UP000066624"/>
    </source>
</evidence>
<protein>
    <submittedName>
        <fullName evidence="4">Putative glycosyltransferase</fullName>
    </submittedName>
</protein>
<dbReference type="OrthoDB" id="9771846at2"/>
<reference evidence="4 5" key="1">
    <citation type="submission" date="2015-07" db="EMBL/GenBank/DDBJ databases">
        <authorList>
            <person name="Noorani M."/>
        </authorList>
    </citation>
    <scope>NUCLEOTIDE SEQUENCE [LARGE SCALE GENOMIC DNA]</scope>
    <source>
        <strain evidence="4 5">KCTC 42284</strain>
    </source>
</reference>
<accession>A0A0K0XTJ4</accession>
<dbReference type="RefSeq" id="WP_049724676.1">
    <property type="nucleotide sequence ID" value="NZ_CP012154.1"/>
</dbReference>
<name>A0A0K0XTJ4_9GAMM</name>
<dbReference type="EMBL" id="CP012154">
    <property type="protein sequence ID" value="AKS41008.1"/>
    <property type="molecule type" value="Genomic_DNA"/>
</dbReference>
<dbReference type="InterPro" id="IPR029044">
    <property type="entry name" value="Nucleotide-diphossugar_trans"/>
</dbReference>
<dbReference type="AlphaFoldDB" id="A0A0K0XTJ4"/>
<keyword evidence="3 4" id="KW-0808">Transferase</keyword>
<dbReference type="CDD" id="cd04186">
    <property type="entry name" value="GT_2_like_c"/>
    <property type="match status" value="1"/>
</dbReference>
<dbReference type="PANTHER" id="PTHR43179">
    <property type="entry name" value="RHAMNOSYLTRANSFERASE WBBL"/>
    <property type="match status" value="1"/>
</dbReference>
<dbReference type="Pfam" id="PF00535">
    <property type="entry name" value="Glycos_transf_2"/>
    <property type="match status" value="1"/>
</dbReference>
<sequence length="362" mass="40192">MQSPVPAVSVVIPNWNGAHHLPECLESLARQRFRDFVTVLVDNGSSDDSLTLLARDYPWVQVIARGDNGGFSAAVNEGIRATESPYVVLLNNDTRADPGWLEALVAGMQSQPEASMGASRMLLYDPPHAVDSAGDGFSLRAGAGYNLSAGEDADSVTDDAWVFGACAGAAIYRRSLFEDIGLFDEDFFLVFEDVDLDLRAQVAGHRCLYIADAIIYHKRGASTDNASLEVITRSWRNTLWVAGKNLPFGLFLVWSLFFGLRLLRHFGWAIFFRLWRWISPNSAPSKRSDEASSGNASASAPAPTWRQGVIARWYWPALRAGLRALPAKRRQTRRLRRLGSLRLLPILLRPHRPIDRERSPST</sequence>
<proteinExistence type="inferred from homology"/>
<dbReference type="InterPro" id="IPR001173">
    <property type="entry name" value="Glyco_trans_2-like"/>
</dbReference>
<dbReference type="PANTHER" id="PTHR43179:SF12">
    <property type="entry name" value="GALACTOFURANOSYLTRANSFERASE GLFT2"/>
    <property type="match status" value="1"/>
</dbReference>
<organism evidence="4 5">
    <name type="scientific">Wenzhouxiangella marina</name>
    <dbReference type="NCBI Taxonomy" id="1579979"/>
    <lineage>
        <taxon>Bacteria</taxon>
        <taxon>Pseudomonadati</taxon>
        <taxon>Pseudomonadota</taxon>
        <taxon>Gammaproteobacteria</taxon>
        <taxon>Chromatiales</taxon>
        <taxon>Wenzhouxiangellaceae</taxon>
        <taxon>Wenzhouxiangella</taxon>
    </lineage>
</organism>
<dbReference type="KEGG" id="wma:WM2015_627"/>
<evidence type="ECO:0000256" key="1">
    <source>
        <dbReference type="ARBA" id="ARBA00006739"/>
    </source>
</evidence>